<evidence type="ECO:0000313" key="3">
    <source>
        <dbReference type="Proteomes" id="UP000838878"/>
    </source>
</evidence>
<dbReference type="GO" id="GO:0080008">
    <property type="term" value="C:Cul4-RING E3 ubiquitin ligase complex"/>
    <property type="evidence" value="ECO:0007669"/>
    <property type="project" value="InterPro"/>
</dbReference>
<dbReference type="CDD" id="cd09917">
    <property type="entry name" value="F-box_SF"/>
    <property type="match status" value="1"/>
</dbReference>
<evidence type="ECO:0000259" key="1">
    <source>
        <dbReference type="Pfam" id="PF00646"/>
    </source>
</evidence>
<dbReference type="InterPro" id="IPR042508">
    <property type="entry name" value="FBXW5"/>
</dbReference>
<organism evidence="2 3">
    <name type="scientific">Brenthis ino</name>
    <name type="common">lesser marbled fritillary</name>
    <dbReference type="NCBI Taxonomy" id="405034"/>
    <lineage>
        <taxon>Eukaryota</taxon>
        <taxon>Metazoa</taxon>
        <taxon>Ecdysozoa</taxon>
        <taxon>Arthropoda</taxon>
        <taxon>Hexapoda</taxon>
        <taxon>Insecta</taxon>
        <taxon>Pterygota</taxon>
        <taxon>Neoptera</taxon>
        <taxon>Endopterygota</taxon>
        <taxon>Lepidoptera</taxon>
        <taxon>Glossata</taxon>
        <taxon>Ditrysia</taxon>
        <taxon>Papilionoidea</taxon>
        <taxon>Nymphalidae</taxon>
        <taxon>Heliconiinae</taxon>
        <taxon>Argynnini</taxon>
        <taxon>Brenthis</taxon>
    </lineage>
</organism>
<dbReference type="EMBL" id="OV170226">
    <property type="protein sequence ID" value="CAH0726409.1"/>
    <property type="molecule type" value="Genomic_DNA"/>
</dbReference>
<feature type="non-terminal residue" evidence="2">
    <location>
        <position position="553"/>
    </location>
</feature>
<dbReference type="PANTHER" id="PTHR20995:SF17">
    <property type="entry name" value="F-BOX_WD REPEAT-CONTAINING PROTEIN 5"/>
    <property type="match status" value="1"/>
</dbReference>
<feature type="domain" description="F-box" evidence="1">
    <location>
        <begin position="39"/>
        <end position="70"/>
    </location>
</feature>
<dbReference type="InterPro" id="IPR001810">
    <property type="entry name" value="F-box_dom"/>
</dbReference>
<sequence>MTSSQREGVEETGSVCECSSERLWQGEGGDWEAARTAVVLECVLRHVDARELWACSGVCRAWRHAAARHWRRHLLPAARPATLRALARTLDTLADEGRSEWSWRKEYALENARWERCDQLLAPTASSAPLVCADLHSSGSYLAVVDEDARVTIYERVRPKATAQSGDVEWAAQWSDVVKTEWRNISFAQWAPRITSLLLAGRMALVERFELLCINFDEEWQSKIVCRSASGPGGAACWVDDYNFLSTRLQLLAPGHACTTVWLNAASQETYSEFAGVTAPLLRIYNEAATHISHILVTEVSKEKQILDSNSENVLEDHFKPNASYYSCLQKMHIIHMHHSYDLRKGETQRLLVAAAGSPGGLRGVARALAAWRLPALQVPLLWVEDHLAQRVQRHRLRLLAADEPEPEHTPDEDVMRALCTPPDATCCLSARILGLVLHPRGGCAWATTTAGATCVSLPALQAVLQLPLDPACDPLLSPHYVFPSVDDDYFVTPQGGGSGLVRAWAARSGRAGARLRHAAPALAAFLLPRRARARRLLVLTADQLHVWQTLVN</sequence>
<dbReference type="Proteomes" id="UP000838878">
    <property type="component" value="Chromosome 6"/>
</dbReference>
<accession>A0A8J9UX23</accession>
<dbReference type="OrthoDB" id="192402at2759"/>
<dbReference type="GO" id="GO:0016567">
    <property type="term" value="P:protein ubiquitination"/>
    <property type="evidence" value="ECO:0007669"/>
    <property type="project" value="InterPro"/>
</dbReference>
<dbReference type="GO" id="GO:0019005">
    <property type="term" value="C:SCF ubiquitin ligase complex"/>
    <property type="evidence" value="ECO:0007669"/>
    <property type="project" value="InterPro"/>
</dbReference>
<dbReference type="InterPro" id="IPR036047">
    <property type="entry name" value="F-box-like_dom_sf"/>
</dbReference>
<name>A0A8J9UX23_9NEOP</name>
<protein>
    <recommendedName>
        <fullName evidence="1">F-box domain-containing protein</fullName>
    </recommendedName>
</protein>
<dbReference type="Pfam" id="PF00646">
    <property type="entry name" value="F-box"/>
    <property type="match status" value="1"/>
</dbReference>
<keyword evidence="3" id="KW-1185">Reference proteome</keyword>
<dbReference type="SUPFAM" id="SSF81383">
    <property type="entry name" value="F-box domain"/>
    <property type="match status" value="1"/>
</dbReference>
<dbReference type="AlphaFoldDB" id="A0A8J9UX23"/>
<evidence type="ECO:0000313" key="2">
    <source>
        <dbReference type="EMBL" id="CAH0726409.1"/>
    </source>
</evidence>
<gene>
    <name evidence="2" type="ORF">BINO364_LOCUS11871</name>
</gene>
<proteinExistence type="predicted"/>
<reference evidence="2" key="1">
    <citation type="submission" date="2021-12" db="EMBL/GenBank/DDBJ databases">
        <authorList>
            <person name="Martin H S."/>
        </authorList>
    </citation>
    <scope>NUCLEOTIDE SEQUENCE</scope>
</reference>
<dbReference type="PANTHER" id="PTHR20995">
    <property type="entry name" value="F-BOX/WD REPEAT-CONTAINING PROTEIN 5"/>
    <property type="match status" value="1"/>
</dbReference>